<dbReference type="AlphaFoldDB" id="A0A814Y8T8"/>
<dbReference type="EMBL" id="CAJOBG010000787">
    <property type="protein sequence ID" value="CAF3857957.1"/>
    <property type="molecule type" value="Genomic_DNA"/>
</dbReference>
<dbReference type="EMBL" id="CAJNOW010000028">
    <property type="protein sequence ID" value="CAF1212075.1"/>
    <property type="molecule type" value="Genomic_DNA"/>
</dbReference>
<dbReference type="EMBL" id="CAJOBJ010292436">
    <property type="protein sequence ID" value="CAF5155036.1"/>
    <property type="molecule type" value="Genomic_DNA"/>
</dbReference>
<comment type="caution">
    <text evidence="3">The sequence shown here is derived from an EMBL/GenBank/DDBJ whole genome shotgun (WGS) entry which is preliminary data.</text>
</comment>
<sequence length="204" mass="22976">MFFLIGFGWHVAASFAFLVAILSPNWIAFQLTTSSDNTNVQRGIFYVCELLSKTSIYELIQCTSVIDVDPVNIQKETWKYKLGIASAALAISCAGLSLIVLWLSGINFNRRKRDSITQCFLSTICILLFVTFCTSVAIWILLIAEILSLGQKAETSIFRWPMWLAIGASGGFLMGFISMVLSFCRGLSCRRRRRDELYSPENHF</sequence>
<feature type="transmembrane region" description="Helical" evidence="1">
    <location>
        <begin position="84"/>
        <end position="108"/>
    </location>
</feature>
<feature type="transmembrane region" description="Helical" evidence="1">
    <location>
        <begin position="120"/>
        <end position="142"/>
    </location>
</feature>
<keyword evidence="1" id="KW-0472">Membrane</keyword>
<dbReference type="EMBL" id="CAJOBF010000002">
    <property type="protein sequence ID" value="CAF3718667.1"/>
    <property type="molecule type" value="Genomic_DNA"/>
</dbReference>
<evidence type="ECO:0000313" key="10">
    <source>
        <dbReference type="Proteomes" id="UP000663866"/>
    </source>
</evidence>
<dbReference type="EMBL" id="CAJNRG010005233">
    <property type="protein sequence ID" value="CAF2073858.1"/>
    <property type="molecule type" value="Genomic_DNA"/>
</dbReference>
<dbReference type="Proteomes" id="UP000681720">
    <property type="component" value="Unassembled WGS sequence"/>
</dbReference>
<evidence type="ECO:0000313" key="3">
    <source>
        <dbReference type="EMBL" id="CAF1225954.1"/>
    </source>
</evidence>
<dbReference type="OrthoDB" id="10023112at2759"/>
<dbReference type="Proteomes" id="UP000663842">
    <property type="component" value="Unassembled WGS sequence"/>
</dbReference>
<proteinExistence type="predicted"/>
<name>A0A814Y8T8_9BILA</name>
<dbReference type="EMBL" id="CAJNOV010005801">
    <property type="protein sequence ID" value="CAF1225954.1"/>
    <property type="molecule type" value="Genomic_DNA"/>
</dbReference>
<evidence type="ECO:0000313" key="9">
    <source>
        <dbReference type="Proteomes" id="UP000663855"/>
    </source>
</evidence>
<accession>A0A814Y8T8</accession>
<dbReference type="Proteomes" id="UP000663834">
    <property type="component" value="Unassembled WGS sequence"/>
</dbReference>
<evidence type="ECO:0000313" key="2">
    <source>
        <dbReference type="EMBL" id="CAF1212075.1"/>
    </source>
</evidence>
<dbReference type="Proteomes" id="UP000663856">
    <property type="component" value="Unassembled WGS sequence"/>
</dbReference>
<evidence type="ECO:0000313" key="7">
    <source>
        <dbReference type="EMBL" id="CAF3857957.1"/>
    </source>
</evidence>
<evidence type="ECO:0000313" key="5">
    <source>
        <dbReference type="EMBL" id="CAF2073858.1"/>
    </source>
</evidence>
<dbReference type="EMBL" id="CAJNRF010003561">
    <property type="protein sequence ID" value="CAF2051869.1"/>
    <property type="molecule type" value="Genomic_DNA"/>
</dbReference>
<dbReference type="Proteomes" id="UP000663866">
    <property type="component" value="Unassembled WGS sequence"/>
</dbReference>
<evidence type="ECO:0000313" key="6">
    <source>
        <dbReference type="EMBL" id="CAF3718667.1"/>
    </source>
</evidence>
<evidence type="ECO:0000313" key="8">
    <source>
        <dbReference type="EMBL" id="CAF5155036.1"/>
    </source>
</evidence>
<organism evidence="3 9">
    <name type="scientific">Rotaria magnacalcarata</name>
    <dbReference type="NCBI Taxonomy" id="392030"/>
    <lineage>
        <taxon>Eukaryota</taxon>
        <taxon>Metazoa</taxon>
        <taxon>Spiralia</taxon>
        <taxon>Gnathifera</taxon>
        <taxon>Rotifera</taxon>
        <taxon>Eurotatoria</taxon>
        <taxon>Bdelloidea</taxon>
        <taxon>Philodinida</taxon>
        <taxon>Philodinidae</taxon>
        <taxon>Rotaria</taxon>
    </lineage>
</organism>
<evidence type="ECO:0000256" key="1">
    <source>
        <dbReference type="SAM" id="Phobius"/>
    </source>
</evidence>
<evidence type="ECO:0000313" key="4">
    <source>
        <dbReference type="EMBL" id="CAF2051869.1"/>
    </source>
</evidence>
<feature type="transmembrane region" description="Helical" evidence="1">
    <location>
        <begin position="162"/>
        <end position="184"/>
    </location>
</feature>
<dbReference type="Proteomes" id="UP000663855">
    <property type="component" value="Unassembled WGS sequence"/>
</dbReference>
<keyword evidence="1" id="KW-1133">Transmembrane helix</keyword>
<reference evidence="3" key="1">
    <citation type="submission" date="2021-02" db="EMBL/GenBank/DDBJ databases">
        <authorList>
            <person name="Nowell W R."/>
        </authorList>
    </citation>
    <scope>NUCLEOTIDE SEQUENCE</scope>
</reference>
<dbReference type="Gene3D" id="1.20.140.150">
    <property type="match status" value="1"/>
</dbReference>
<keyword evidence="1" id="KW-0812">Transmembrane</keyword>
<protein>
    <submittedName>
        <fullName evidence="3">Uncharacterized protein</fullName>
    </submittedName>
</protein>
<gene>
    <name evidence="3" type="ORF">CJN711_LOCUS13247</name>
    <name evidence="8" type="ORF">GIL414_LOCUS65346</name>
    <name evidence="2" type="ORF">KQP761_LOCUS385</name>
    <name evidence="7" type="ORF">OVN521_LOCUS7217</name>
    <name evidence="6" type="ORF">UXM345_LOCUS51</name>
    <name evidence="4" type="ORF">WKI299_LOCUS10299</name>
    <name evidence="5" type="ORF">XDN619_LOCUS13136</name>
</gene>
<dbReference type="Proteomes" id="UP000663887">
    <property type="component" value="Unassembled WGS sequence"/>
</dbReference>
<keyword evidence="10" id="KW-1185">Reference proteome</keyword>
<feature type="transmembrane region" description="Helical" evidence="1">
    <location>
        <begin position="7"/>
        <end position="29"/>
    </location>
</feature>